<dbReference type="Proteomes" id="UP000337909">
    <property type="component" value="Unassembled WGS sequence"/>
</dbReference>
<feature type="domain" description="Peptidase M16 N-terminal" evidence="7">
    <location>
        <begin position="37"/>
        <end position="183"/>
    </location>
</feature>
<dbReference type="AlphaFoldDB" id="A0A5E7BXC9"/>
<evidence type="ECO:0000259" key="8">
    <source>
        <dbReference type="Pfam" id="PF05193"/>
    </source>
</evidence>
<reference evidence="9 10" key="1">
    <citation type="submission" date="2019-09" db="EMBL/GenBank/DDBJ databases">
        <authorList>
            <person name="Chandra G."/>
            <person name="Truman W A."/>
        </authorList>
    </citation>
    <scope>NUCLEOTIDE SEQUENCE [LARGE SCALE GENOMIC DNA]</scope>
    <source>
        <strain evidence="9">PS691</strain>
    </source>
</reference>
<keyword evidence="3 9" id="KW-0378">Hydrolase</keyword>
<evidence type="ECO:0000256" key="6">
    <source>
        <dbReference type="SAM" id="SignalP"/>
    </source>
</evidence>
<name>A0A5E7BXC9_PSEFL</name>
<dbReference type="GO" id="GO:0046872">
    <property type="term" value="F:metal ion binding"/>
    <property type="evidence" value="ECO:0007669"/>
    <property type="project" value="InterPro"/>
</dbReference>
<dbReference type="GO" id="GO:0008237">
    <property type="term" value="F:metallopeptidase activity"/>
    <property type="evidence" value="ECO:0007669"/>
    <property type="project" value="UniProtKB-KW"/>
</dbReference>
<keyword evidence="5" id="KW-0482">Metalloprotease</keyword>
<accession>A0A5E7BXC9</accession>
<evidence type="ECO:0000256" key="1">
    <source>
        <dbReference type="ARBA" id="ARBA00007261"/>
    </source>
</evidence>
<evidence type="ECO:0000256" key="4">
    <source>
        <dbReference type="ARBA" id="ARBA00022833"/>
    </source>
</evidence>
<keyword evidence="4" id="KW-0862">Zinc</keyword>
<dbReference type="InterPro" id="IPR050626">
    <property type="entry name" value="Peptidase_M16"/>
</dbReference>
<sequence length="447" mass="49747" precursor="true">MNISCSRMLLCIGLLPLMAVAASPQTTHEFTLDNGLKVVVRQDHRAPVVSSQLWVKVGSSHEHPGQSGLSHALEHMLFKGSSKACAGAYATTLERLGARENAFTGADVTTYHQTMTPGRLGVAFELMADIITTARLADDDFSTELEVIKEERSSQVDDDPRSLTHERLLSIAYPASSYASPTIGWLHDLRRMNAAQLRAWYQAWYAPNNATLVVVGDVSVEQVKGLAQRYFGPIPRRDIPPVMAPLELAEPGERKITLQLAVHTPRLIMSFNVPSLTTAENRRSVYALRLLDTLLAGSNSARIRKRLQFTEQLFSEVSSEYDAFNRGDSLFILSTELDLKQTITLTDAENRLWQLLDELKTTPPEAAELERARTTLIANQIYAGDSIEHQAHTLGTLESIGLSWRLMEQETEEFNKVTPQDIQHAASTYLTRQRLSVVNVLPEKNNG</sequence>
<dbReference type="PANTHER" id="PTHR43690:SF17">
    <property type="entry name" value="PROTEIN YHJJ"/>
    <property type="match status" value="1"/>
</dbReference>
<dbReference type="OrthoDB" id="9811314at2"/>
<gene>
    <name evidence="9" type="ORF">PS691_02281</name>
</gene>
<dbReference type="Gene3D" id="3.30.830.10">
    <property type="entry name" value="Metalloenzyme, LuxS/M16 peptidase-like"/>
    <property type="match status" value="2"/>
</dbReference>
<comment type="similarity">
    <text evidence="1">Belongs to the peptidase M16 family.</text>
</comment>
<keyword evidence="6" id="KW-0732">Signal</keyword>
<dbReference type="EMBL" id="CABVHQ010000018">
    <property type="protein sequence ID" value="VVN96475.1"/>
    <property type="molecule type" value="Genomic_DNA"/>
</dbReference>
<keyword evidence="2 9" id="KW-0645">Protease</keyword>
<dbReference type="Pfam" id="PF05193">
    <property type="entry name" value="Peptidase_M16_C"/>
    <property type="match status" value="1"/>
</dbReference>
<evidence type="ECO:0000313" key="10">
    <source>
        <dbReference type="Proteomes" id="UP000337909"/>
    </source>
</evidence>
<protein>
    <submittedName>
        <fullName evidence="9">Putative zinc protease</fullName>
        <ecNumber evidence="9">3.4.24.-</ecNumber>
    </submittedName>
</protein>
<feature type="chain" id="PRO_5023152145" evidence="6">
    <location>
        <begin position="22"/>
        <end position="447"/>
    </location>
</feature>
<dbReference type="Pfam" id="PF00675">
    <property type="entry name" value="Peptidase_M16"/>
    <property type="match status" value="1"/>
</dbReference>
<dbReference type="GO" id="GO:0006508">
    <property type="term" value="P:proteolysis"/>
    <property type="evidence" value="ECO:0007669"/>
    <property type="project" value="UniProtKB-KW"/>
</dbReference>
<dbReference type="SUPFAM" id="SSF63411">
    <property type="entry name" value="LuxS/MPP-like metallohydrolase"/>
    <property type="match status" value="2"/>
</dbReference>
<feature type="signal peptide" evidence="6">
    <location>
        <begin position="1"/>
        <end position="21"/>
    </location>
</feature>
<evidence type="ECO:0000259" key="7">
    <source>
        <dbReference type="Pfam" id="PF00675"/>
    </source>
</evidence>
<dbReference type="InterPro" id="IPR011249">
    <property type="entry name" value="Metalloenz_LuxS/M16"/>
</dbReference>
<dbReference type="EC" id="3.4.24.-" evidence="9"/>
<evidence type="ECO:0000256" key="5">
    <source>
        <dbReference type="ARBA" id="ARBA00023049"/>
    </source>
</evidence>
<evidence type="ECO:0000256" key="3">
    <source>
        <dbReference type="ARBA" id="ARBA00022801"/>
    </source>
</evidence>
<dbReference type="RefSeq" id="WP_150642293.1">
    <property type="nucleotide sequence ID" value="NZ_CABVHQ010000018.1"/>
</dbReference>
<evidence type="ECO:0000313" key="9">
    <source>
        <dbReference type="EMBL" id="VVN96475.1"/>
    </source>
</evidence>
<dbReference type="InterPro" id="IPR007863">
    <property type="entry name" value="Peptidase_M16_C"/>
</dbReference>
<dbReference type="InterPro" id="IPR011765">
    <property type="entry name" value="Pept_M16_N"/>
</dbReference>
<proteinExistence type="inferred from homology"/>
<dbReference type="PANTHER" id="PTHR43690">
    <property type="entry name" value="NARDILYSIN"/>
    <property type="match status" value="1"/>
</dbReference>
<evidence type="ECO:0000256" key="2">
    <source>
        <dbReference type="ARBA" id="ARBA00022670"/>
    </source>
</evidence>
<organism evidence="9 10">
    <name type="scientific">Pseudomonas fluorescens</name>
    <dbReference type="NCBI Taxonomy" id="294"/>
    <lineage>
        <taxon>Bacteria</taxon>
        <taxon>Pseudomonadati</taxon>
        <taxon>Pseudomonadota</taxon>
        <taxon>Gammaproteobacteria</taxon>
        <taxon>Pseudomonadales</taxon>
        <taxon>Pseudomonadaceae</taxon>
        <taxon>Pseudomonas</taxon>
    </lineage>
</organism>
<feature type="domain" description="Peptidase M16 C-terminal" evidence="8">
    <location>
        <begin position="192"/>
        <end position="376"/>
    </location>
</feature>